<accession>A0A542E928</accession>
<reference evidence="1 2" key="1">
    <citation type="submission" date="2019-06" db="EMBL/GenBank/DDBJ databases">
        <title>Sequencing the genomes of 1000 actinobacteria strains.</title>
        <authorList>
            <person name="Klenk H.-P."/>
        </authorList>
    </citation>
    <scope>NUCLEOTIDE SEQUENCE [LARGE SCALE GENOMIC DNA]</scope>
    <source>
        <strain evidence="1 2">DSM 17305</strain>
    </source>
</reference>
<dbReference type="Proteomes" id="UP000316298">
    <property type="component" value="Unassembled WGS sequence"/>
</dbReference>
<dbReference type="EMBL" id="VFMM01000002">
    <property type="protein sequence ID" value="TQJ11841.1"/>
    <property type="molecule type" value="Genomic_DNA"/>
</dbReference>
<dbReference type="AlphaFoldDB" id="A0A542E928"/>
<dbReference type="InterPro" id="IPR009241">
    <property type="entry name" value="HigB-like"/>
</dbReference>
<dbReference type="OrthoDB" id="330810at2"/>
<comment type="caution">
    <text evidence="1">The sequence shown here is derived from an EMBL/GenBank/DDBJ whole genome shotgun (WGS) entry which is preliminary data.</text>
</comment>
<evidence type="ECO:0000313" key="1">
    <source>
        <dbReference type="EMBL" id="TQJ11841.1"/>
    </source>
</evidence>
<evidence type="ECO:0008006" key="3">
    <source>
        <dbReference type="Google" id="ProtNLM"/>
    </source>
</evidence>
<protein>
    <recommendedName>
        <fullName evidence="3">Addiction module toxin RelE</fullName>
    </recommendedName>
</protein>
<keyword evidence="2" id="KW-1185">Reference proteome</keyword>
<dbReference type="Pfam" id="PF05973">
    <property type="entry name" value="Gp49"/>
    <property type="match status" value="1"/>
</dbReference>
<proteinExistence type="predicted"/>
<name>A0A542E928_9ACTN</name>
<dbReference type="RefSeq" id="WP_141858754.1">
    <property type="nucleotide sequence ID" value="NZ_BAAAKA010000018.1"/>
</dbReference>
<organism evidence="1 2">
    <name type="scientific">Kribbella jejuensis</name>
    <dbReference type="NCBI Taxonomy" id="236068"/>
    <lineage>
        <taxon>Bacteria</taxon>
        <taxon>Bacillati</taxon>
        <taxon>Actinomycetota</taxon>
        <taxon>Actinomycetes</taxon>
        <taxon>Propionibacteriales</taxon>
        <taxon>Kribbellaceae</taxon>
        <taxon>Kribbella</taxon>
    </lineage>
</organism>
<gene>
    <name evidence="1" type="ORF">FB475_4764</name>
</gene>
<sequence length="122" mass="13829">MGWQITLHPEVENWFLALCEREPETGDLIEDAIDQLVDEGPTAGRPLVDRVKGSRFHNMKELRPASSGRSEIRILFAFDPAREAIILVAGDKSGQWESWYRTAIPLADERFAEHLIALKEEG</sequence>
<evidence type="ECO:0000313" key="2">
    <source>
        <dbReference type="Proteomes" id="UP000316298"/>
    </source>
</evidence>